<dbReference type="AlphaFoldDB" id="A0A0S7EQE6"/>
<gene>
    <name evidence="2" type="primary">PPUP8224</name>
</gene>
<evidence type="ECO:0000313" key="2">
    <source>
        <dbReference type="EMBL" id="JAO05976.1"/>
    </source>
</evidence>
<reference evidence="2" key="1">
    <citation type="submission" date="2014-12" db="EMBL/GenBank/DDBJ databases">
        <title>Parallel Evolution in Life History Adaptation Evident in the Tissue-Specific Poeciliopsis prolifica transcriptome.</title>
        <authorList>
            <person name="Jue N.K."/>
            <person name="Foley R.J."/>
            <person name="Obergfell C."/>
            <person name="Reznick D.N."/>
            <person name="O'Neill R.J."/>
            <person name="O'Neill M.J."/>
        </authorList>
    </citation>
    <scope>NUCLEOTIDE SEQUENCE</scope>
</reference>
<organism evidence="2">
    <name type="scientific">Poeciliopsis prolifica</name>
    <name type="common">blackstripe livebearer</name>
    <dbReference type="NCBI Taxonomy" id="188132"/>
    <lineage>
        <taxon>Eukaryota</taxon>
        <taxon>Metazoa</taxon>
        <taxon>Chordata</taxon>
        <taxon>Craniata</taxon>
        <taxon>Vertebrata</taxon>
        <taxon>Euteleostomi</taxon>
        <taxon>Actinopterygii</taxon>
        <taxon>Neopterygii</taxon>
        <taxon>Teleostei</taxon>
        <taxon>Neoteleostei</taxon>
        <taxon>Acanthomorphata</taxon>
        <taxon>Ovalentaria</taxon>
        <taxon>Atherinomorphae</taxon>
        <taxon>Cyprinodontiformes</taxon>
        <taxon>Poeciliidae</taxon>
        <taxon>Poeciliinae</taxon>
        <taxon>Poeciliopsis</taxon>
    </lineage>
</organism>
<name>A0A0S7EQE6_9TELE</name>
<feature type="region of interest" description="Disordered" evidence="1">
    <location>
        <begin position="64"/>
        <end position="114"/>
    </location>
</feature>
<accession>A0A0S7EQE6</accession>
<protein>
    <submittedName>
        <fullName evidence="2">PPUP8224</fullName>
    </submittedName>
</protein>
<feature type="region of interest" description="Disordered" evidence="1">
    <location>
        <begin position="1"/>
        <end position="27"/>
    </location>
</feature>
<evidence type="ECO:0000256" key="1">
    <source>
        <dbReference type="SAM" id="MobiDB-lite"/>
    </source>
</evidence>
<feature type="non-terminal residue" evidence="2">
    <location>
        <position position="114"/>
    </location>
</feature>
<dbReference type="EMBL" id="GBYX01475700">
    <property type="protein sequence ID" value="JAO05976.1"/>
    <property type="molecule type" value="Transcribed_RNA"/>
</dbReference>
<sequence>MREHDIPAGKQRSGPASCDLPHQNQHHHHRLLNFTDRLLQNAENQLQPHQEEVLLSVPLFRHENTSGTMQSRGSPKLTPAGPASCFQSRKRTSTTKPGPGSMRAAECSHLLQSS</sequence>
<proteinExistence type="predicted"/>